<comment type="similarity">
    <text evidence="2">Belongs to the CD36 family.</text>
</comment>
<sequence length="522" mass="58830">MQRMMKFGIGGVSLFTFGVLFGWVLFPMLLKTMIHKQIALKEGGPTRALWSKFPFALEFRVYLFNVTNPEEIKNGAKPILNQVGPYFFEEWQEKVNLEDREEDDTVEYAIKNKWIFVPEMSEGLTGEEELMLPHVFILVMVMGTVRDKPAALPVVNKAVNSIFKNPSNVFVKVKAMDLMFNGLPIDCRVSDFPGSAVCAELKKQAELGNLQIEGPDQYRFSLLGAKNDTPAAKRVRVLRGIKKLNDVGVVVGFDGRSNISTWDDDFCDRFNGTDGTIFHPWLYENEDVVSFAPDLCRSLSTTFQQHTSVAGLKTNRYVAFLGDPQQSPEQRCYCPAPDKCLKAGVMDLHKCLGAPMVASHPHFYLGDKEYLSMVDGLNPSEENHGIFLDFEPFTGSPLSARKRLQFNIFITKVEKFKVMKNFPDALLPLFWVEEGVVMPDWLLKQVKMGHTMVKIVKYMKWMMVLGGLGLCAFAGYLYYQGQRKAGEIERVEANGTKPGSTEKIAPLNVSSLHSVRVPVMVD</sequence>
<keyword evidence="9 12" id="KW-1015">Disulfide bond</keyword>
<keyword evidence="7 13" id="KW-1133">Transmembrane helix</keyword>
<reference evidence="14 15" key="1">
    <citation type="journal article" date="2024" name="bioRxiv">
        <title>A reference genome for Trichogramma kaykai: A tiny desert-dwelling parasitoid wasp with competing sex-ratio distorters.</title>
        <authorList>
            <person name="Culotta J."/>
            <person name="Lindsey A.R."/>
        </authorList>
    </citation>
    <scope>NUCLEOTIDE SEQUENCE [LARGE SCALE GENOMIC DNA]</scope>
    <source>
        <strain evidence="14 15">KSX58</strain>
    </source>
</reference>
<evidence type="ECO:0000256" key="8">
    <source>
        <dbReference type="ARBA" id="ARBA00023136"/>
    </source>
</evidence>
<evidence type="ECO:0000256" key="6">
    <source>
        <dbReference type="ARBA" id="ARBA00022725"/>
    </source>
</evidence>
<keyword evidence="5 13" id="KW-0812">Transmembrane</keyword>
<proteinExistence type="inferred from homology"/>
<keyword evidence="11" id="KW-0325">Glycoprotein</keyword>
<dbReference type="PRINTS" id="PR01609">
    <property type="entry name" value="CD36FAMILY"/>
</dbReference>
<name>A0ABD2XJ98_9HYME</name>
<evidence type="ECO:0000256" key="10">
    <source>
        <dbReference type="ARBA" id="ARBA00023170"/>
    </source>
</evidence>
<evidence type="ECO:0000256" key="2">
    <source>
        <dbReference type="ARBA" id="ARBA00010532"/>
    </source>
</evidence>
<dbReference type="PANTHER" id="PTHR11923">
    <property type="entry name" value="SCAVENGER RECEPTOR CLASS B TYPE-1 SR-B1"/>
    <property type="match status" value="1"/>
</dbReference>
<comment type="subcellular location">
    <subcellularLocation>
        <location evidence="1">Cell membrane</location>
        <topology evidence="1">Multi-pass membrane protein</topology>
    </subcellularLocation>
</comment>
<dbReference type="PANTHER" id="PTHR11923:SF69">
    <property type="entry name" value="SENSORY NEURON MEMBRANE PROTEIN 1"/>
    <property type="match status" value="1"/>
</dbReference>
<evidence type="ECO:0000313" key="14">
    <source>
        <dbReference type="EMBL" id="KAL3404878.1"/>
    </source>
</evidence>
<evidence type="ECO:0008006" key="16">
    <source>
        <dbReference type="Google" id="ProtNLM"/>
    </source>
</evidence>
<dbReference type="AlphaFoldDB" id="A0ABD2XJ98"/>
<evidence type="ECO:0000256" key="12">
    <source>
        <dbReference type="PIRSR" id="PIRSR605428-52"/>
    </source>
</evidence>
<dbReference type="GO" id="GO:0005886">
    <property type="term" value="C:plasma membrane"/>
    <property type="evidence" value="ECO:0007669"/>
    <property type="project" value="UniProtKB-SubCell"/>
</dbReference>
<dbReference type="EMBL" id="JBJJXI010000022">
    <property type="protein sequence ID" value="KAL3404878.1"/>
    <property type="molecule type" value="Genomic_DNA"/>
</dbReference>
<keyword evidence="6" id="KW-0552">Olfaction</keyword>
<evidence type="ECO:0000256" key="11">
    <source>
        <dbReference type="ARBA" id="ARBA00023180"/>
    </source>
</evidence>
<dbReference type="Pfam" id="PF01130">
    <property type="entry name" value="CD36"/>
    <property type="match status" value="1"/>
</dbReference>
<evidence type="ECO:0000256" key="1">
    <source>
        <dbReference type="ARBA" id="ARBA00004651"/>
    </source>
</evidence>
<keyword evidence="15" id="KW-1185">Reference proteome</keyword>
<evidence type="ECO:0000256" key="5">
    <source>
        <dbReference type="ARBA" id="ARBA00022692"/>
    </source>
</evidence>
<dbReference type="InterPro" id="IPR002159">
    <property type="entry name" value="CD36_fam"/>
</dbReference>
<feature type="disulfide bond" evidence="12">
    <location>
        <begin position="334"/>
        <end position="340"/>
    </location>
</feature>
<evidence type="ECO:0000313" key="15">
    <source>
        <dbReference type="Proteomes" id="UP001627154"/>
    </source>
</evidence>
<keyword evidence="10" id="KW-0675">Receptor</keyword>
<keyword evidence="4" id="KW-0716">Sensory transduction</keyword>
<evidence type="ECO:0000256" key="4">
    <source>
        <dbReference type="ARBA" id="ARBA00022606"/>
    </source>
</evidence>
<organism evidence="14 15">
    <name type="scientific">Trichogramma kaykai</name>
    <dbReference type="NCBI Taxonomy" id="54128"/>
    <lineage>
        <taxon>Eukaryota</taxon>
        <taxon>Metazoa</taxon>
        <taxon>Ecdysozoa</taxon>
        <taxon>Arthropoda</taxon>
        <taxon>Hexapoda</taxon>
        <taxon>Insecta</taxon>
        <taxon>Pterygota</taxon>
        <taxon>Neoptera</taxon>
        <taxon>Endopterygota</taxon>
        <taxon>Hymenoptera</taxon>
        <taxon>Apocrita</taxon>
        <taxon>Proctotrupomorpha</taxon>
        <taxon>Chalcidoidea</taxon>
        <taxon>Trichogrammatidae</taxon>
        <taxon>Trichogramma</taxon>
    </lineage>
</organism>
<dbReference type="InterPro" id="IPR005428">
    <property type="entry name" value="CD36/SCARB1/SNMP1"/>
</dbReference>
<keyword evidence="8 13" id="KW-0472">Membrane</keyword>
<gene>
    <name evidence="14" type="ORF">TKK_002537</name>
</gene>
<accession>A0ABD2XJ98</accession>
<evidence type="ECO:0000256" key="3">
    <source>
        <dbReference type="ARBA" id="ARBA00022475"/>
    </source>
</evidence>
<comment type="caution">
    <text evidence="14">The sequence shown here is derived from an EMBL/GenBank/DDBJ whole genome shotgun (WGS) entry which is preliminary data.</text>
</comment>
<dbReference type="Proteomes" id="UP001627154">
    <property type="component" value="Unassembled WGS sequence"/>
</dbReference>
<feature type="transmembrane region" description="Helical" evidence="13">
    <location>
        <begin position="458"/>
        <end position="479"/>
    </location>
</feature>
<dbReference type="PRINTS" id="PR01610">
    <property type="entry name" value="CD36ANTIGEN"/>
</dbReference>
<keyword evidence="3" id="KW-1003">Cell membrane</keyword>
<feature type="transmembrane region" description="Helical" evidence="13">
    <location>
        <begin position="7"/>
        <end position="30"/>
    </location>
</feature>
<evidence type="ECO:0000256" key="7">
    <source>
        <dbReference type="ARBA" id="ARBA00022989"/>
    </source>
</evidence>
<feature type="disulfide bond" evidence="12">
    <location>
        <begin position="296"/>
        <end position="351"/>
    </location>
</feature>
<evidence type="ECO:0000256" key="9">
    <source>
        <dbReference type="ARBA" id="ARBA00023157"/>
    </source>
</evidence>
<dbReference type="GO" id="GO:0007608">
    <property type="term" value="P:sensory perception of smell"/>
    <property type="evidence" value="ECO:0007669"/>
    <property type="project" value="UniProtKB-KW"/>
</dbReference>
<evidence type="ECO:0000256" key="13">
    <source>
        <dbReference type="SAM" id="Phobius"/>
    </source>
</evidence>
<protein>
    <recommendedName>
        <fullName evidence="16">Sensory neuron membrane protein 1</fullName>
    </recommendedName>
</protein>
<feature type="disulfide bond" evidence="12">
    <location>
        <begin position="267"/>
        <end position="332"/>
    </location>
</feature>